<evidence type="ECO:0000313" key="1">
    <source>
        <dbReference type="EMBL" id="EKC18788.1"/>
    </source>
</evidence>
<reference evidence="1" key="1">
    <citation type="journal article" date="2012" name="Nature">
        <title>The oyster genome reveals stress adaptation and complexity of shell formation.</title>
        <authorList>
            <person name="Zhang G."/>
            <person name="Fang X."/>
            <person name="Guo X."/>
            <person name="Li L."/>
            <person name="Luo R."/>
            <person name="Xu F."/>
            <person name="Yang P."/>
            <person name="Zhang L."/>
            <person name="Wang X."/>
            <person name="Qi H."/>
            <person name="Xiong Z."/>
            <person name="Que H."/>
            <person name="Xie Y."/>
            <person name="Holland P.W."/>
            <person name="Paps J."/>
            <person name="Zhu Y."/>
            <person name="Wu F."/>
            <person name="Chen Y."/>
            <person name="Wang J."/>
            <person name="Peng C."/>
            <person name="Meng J."/>
            <person name="Yang L."/>
            <person name="Liu J."/>
            <person name="Wen B."/>
            <person name="Zhang N."/>
            <person name="Huang Z."/>
            <person name="Zhu Q."/>
            <person name="Feng Y."/>
            <person name="Mount A."/>
            <person name="Hedgecock D."/>
            <person name="Xu Z."/>
            <person name="Liu Y."/>
            <person name="Domazet-Loso T."/>
            <person name="Du Y."/>
            <person name="Sun X."/>
            <person name="Zhang S."/>
            <person name="Liu B."/>
            <person name="Cheng P."/>
            <person name="Jiang X."/>
            <person name="Li J."/>
            <person name="Fan D."/>
            <person name="Wang W."/>
            <person name="Fu W."/>
            <person name="Wang T."/>
            <person name="Wang B."/>
            <person name="Zhang J."/>
            <person name="Peng Z."/>
            <person name="Li Y."/>
            <person name="Li N."/>
            <person name="Wang J."/>
            <person name="Chen M."/>
            <person name="He Y."/>
            <person name="Tan F."/>
            <person name="Song X."/>
            <person name="Zheng Q."/>
            <person name="Huang R."/>
            <person name="Yang H."/>
            <person name="Du X."/>
            <person name="Chen L."/>
            <person name="Yang M."/>
            <person name="Gaffney P.M."/>
            <person name="Wang S."/>
            <person name="Luo L."/>
            <person name="She Z."/>
            <person name="Ming Y."/>
            <person name="Huang W."/>
            <person name="Zhang S."/>
            <person name="Huang B."/>
            <person name="Zhang Y."/>
            <person name="Qu T."/>
            <person name="Ni P."/>
            <person name="Miao G."/>
            <person name="Wang J."/>
            <person name="Wang Q."/>
            <person name="Steinberg C.E."/>
            <person name="Wang H."/>
            <person name="Li N."/>
            <person name="Qian L."/>
            <person name="Zhang G."/>
            <person name="Li Y."/>
            <person name="Yang H."/>
            <person name="Liu X."/>
            <person name="Wang J."/>
            <person name="Yin Y."/>
            <person name="Wang J."/>
        </authorList>
    </citation>
    <scope>NUCLEOTIDE SEQUENCE [LARGE SCALE GENOMIC DNA]</scope>
    <source>
        <strain evidence="1">05x7-T-G4-1.051#20</strain>
    </source>
</reference>
<dbReference type="AlphaFoldDB" id="K1PBE2"/>
<sequence>QVQRNETFGKFEVLVRRCATSCLPHCGIWGDDIDTERCYSCCTTDLCNTDNSANKRPVLSVTLNMINIFLLLYMYSNTFS</sequence>
<accession>K1PBE2</accession>
<organism evidence="1">
    <name type="scientific">Magallana gigas</name>
    <name type="common">Pacific oyster</name>
    <name type="synonym">Crassostrea gigas</name>
    <dbReference type="NCBI Taxonomy" id="29159"/>
    <lineage>
        <taxon>Eukaryota</taxon>
        <taxon>Metazoa</taxon>
        <taxon>Spiralia</taxon>
        <taxon>Lophotrochozoa</taxon>
        <taxon>Mollusca</taxon>
        <taxon>Bivalvia</taxon>
        <taxon>Autobranchia</taxon>
        <taxon>Pteriomorphia</taxon>
        <taxon>Ostreida</taxon>
        <taxon>Ostreoidea</taxon>
        <taxon>Ostreidae</taxon>
        <taxon>Magallana</taxon>
    </lineage>
</organism>
<feature type="non-terminal residue" evidence="1">
    <location>
        <position position="1"/>
    </location>
</feature>
<gene>
    <name evidence="1" type="ORF">CGI_10011053</name>
</gene>
<dbReference type="InterPro" id="IPR045860">
    <property type="entry name" value="Snake_toxin-like_sf"/>
</dbReference>
<protein>
    <submittedName>
        <fullName evidence="1">Uncharacterized protein</fullName>
    </submittedName>
</protein>
<dbReference type="EMBL" id="JH816090">
    <property type="protein sequence ID" value="EKC18788.1"/>
    <property type="molecule type" value="Genomic_DNA"/>
</dbReference>
<dbReference type="InParanoid" id="K1PBE2"/>
<name>K1PBE2_MAGGI</name>
<dbReference type="HOGENOM" id="CLU_2596892_0_0_1"/>
<dbReference type="CDD" id="cd00117">
    <property type="entry name" value="TFP"/>
    <property type="match status" value="1"/>
</dbReference>
<dbReference type="SUPFAM" id="SSF57302">
    <property type="entry name" value="Snake toxin-like"/>
    <property type="match status" value="1"/>
</dbReference>
<proteinExistence type="predicted"/>